<dbReference type="InParanoid" id="B9TIS4"/>
<proteinExistence type="predicted"/>
<gene>
    <name evidence="2" type="ORF">RCOM_1839370</name>
</gene>
<reference evidence="3" key="1">
    <citation type="journal article" date="2010" name="Nat. Biotechnol.">
        <title>Draft genome sequence of the oilseed species Ricinus communis.</title>
        <authorList>
            <person name="Chan A.P."/>
            <person name="Crabtree J."/>
            <person name="Zhao Q."/>
            <person name="Lorenzi H."/>
            <person name="Orvis J."/>
            <person name="Puiu D."/>
            <person name="Melake-Berhan A."/>
            <person name="Jones K.M."/>
            <person name="Redman J."/>
            <person name="Chen G."/>
            <person name="Cahoon E.B."/>
            <person name="Gedil M."/>
            <person name="Stanke M."/>
            <person name="Haas B.J."/>
            <person name="Wortman J.R."/>
            <person name="Fraser-Liggett C.M."/>
            <person name="Ravel J."/>
            <person name="Rabinowicz P.D."/>
        </authorList>
    </citation>
    <scope>NUCLEOTIDE SEQUENCE [LARGE SCALE GENOMIC DNA]</scope>
    <source>
        <strain evidence="3">cv. Hale</strain>
    </source>
</reference>
<dbReference type="Proteomes" id="UP000008311">
    <property type="component" value="Unassembled WGS sequence"/>
</dbReference>
<protein>
    <submittedName>
        <fullName evidence="2">Uncharacterized protein</fullName>
    </submittedName>
</protein>
<feature type="region of interest" description="Disordered" evidence="1">
    <location>
        <begin position="1"/>
        <end position="58"/>
    </location>
</feature>
<evidence type="ECO:0000256" key="1">
    <source>
        <dbReference type="SAM" id="MobiDB-lite"/>
    </source>
</evidence>
<evidence type="ECO:0000313" key="2">
    <source>
        <dbReference type="EMBL" id="EEF24242.1"/>
    </source>
</evidence>
<dbReference type="EMBL" id="EQ982918">
    <property type="protein sequence ID" value="EEF24242.1"/>
    <property type="molecule type" value="Genomic_DNA"/>
</dbReference>
<name>B9TIS4_RICCO</name>
<sequence length="58" mass="6097">MADRDFDTPGTRAPGGRRPSLRAAQAPSAPARGVAAPWREAGAEDHEGQLSTNPLRMA</sequence>
<evidence type="ECO:0000313" key="3">
    <source>
        <dbReference type="Proteomes" id="UP000008311"/>
    </source>
</evidence>
<keyword evidence="3" id="KW-1185">Reference proteome</keyword>
<feature type="compositionally biased region" description="Polar residues" evidence="1">
    <location>
        <begin position="49"/>
        <end position="58"/>
    </location>
</feature>
<organism evidence="2 3">
    <name type="scientific">Ricinus communis</name>
    <name type="common">Castor bean</name>
    <dbReference type="NCBI Taxonomy" id="3988"/>
    <lineage>
        <taxon>Eukaryota</taxon>
        <taxon>Viridiplantae</taxon>
        <taxon>Streptophyta</taxon>
        <taxon>Embryophyta</taxon>
        <taxon>Tracheophyta</taxon>
        <taxon>Spermatophyta</taxon>
        <taxon>Magnoliopsida</taxon>
        <taxon>eudicotyledons</taxon>
        <taxon>Gunneridae</taxon>
        <taxon>Pentapetalae</taxon>
        <taxon>rosids</taxon>
        <taxon>fabids</taxon>
        <taxon>Malpighiales</taxon>
        <taxon>Euphorbiaceae</taxon>
        <taxon>Acalyphoideae</taxon>
        <taxon>Acalypheae</taxon>
        <taxon>Ricinus</taxon>
    </lineage>
</organism>
<dbReference type="AlphaFoldDB" id="B9TIS4"/>
<accession>B9TIS4</accession>